<keyword evidence="2" id="KW-1185">Reference proteome</keyword>
<dbReference type="Proteomes" id="UP001194468">
    <property type="component" value="Unassembled WGS sequence"/>
</dbReference>
<proteinExistence type="predicted"/>
<protein>
    <recommendedName>
        <fullName evidence="3">BAH domain-containing protein</fullName>
    </recommendedName>
</protein>
<evidence type="ECO:0008006" key="3">
    <source>
        <dbReference type="Google" id="ProtNLM"/>
    </source>
</evidence>
<comment type="caution">
    <text evidence="1">The sequence shown here is derived from an EMBL/GenBank/DDBJ whole genome shotgun (WGS) entry which is preliminary data.</text>
</comment>
<reference evidence="1" key="2">
    <citation type="journal article" date="2020" name="Nat. Commun.">
        <title>Large-scale genome sequencing of mycorrhizal fungi provides insights into the early evolution of symbiotic traits.</title>
        <authorList>
            <person name="Miyauchi S."/>
            <person name="Kiss E."/>
            <person name="Kuo A."/>
            <person name="Drula E."/>
            <person name="Kohler A."/>
            <person name="Sanchez-Garcia M."/>
            <person name="Morin E."/>
            <person name="Andreopoulos B."/>
            <person name="Barry K.W."/>
            <person name="Bonito G."/>
            <person name="Buee M."/>
            <person name="Carver A."/>
            <person name="Chen C."/>
            <person name="Cichocki N."/>
            <person name="Clum A."/>
            <person name="Culley D."/>
            <person name="Crous P.W."/>
            <person name="Fauchery L."/>
            <person name="Girlanda M."/>
            <person name="Hayes R.D."/>
            <person name="Keri Z."/>
            <person name="LaButti K."/>
            <person name="Lipzen A."/>
            <person name="Lombard V."/>
            <person name="Magnuson J."/>
            <person name="Maillard F."/>
            <person name="Murat C."/>
            <person name="Nolan M."/>
            <person name="Ohm R.A."/>
            <person name="Pangilinan J."/>
            <person name="Pereira M.F."/>
            <person name="Perotto S."/>
            <person name="Peter M."/>
            <person name="Pfister S."/>
            <person name="Riley R."/>
            <person name="Sitrit Y."/>
            <person name="Stielow J.B."/>
            <person name="Szollosi G."/>
            <person name="Zifcakova L."/>
            <person name="Stursova M."/>
            <person name="Spatafora J.W."/>
            <person name="Tedersoo L."/>
            <person name="Vaario L.M."/>
            <person name="Yamada A."/>
            <person name="Yan M."/>
            <person name="Wang P."/>
            <person name="Xu J."/>
            <person name="Bruns T."/>
            <person name="Baldrian P."/>
            <person name="Vilgalys R."/>
            <person name="Dunand C."/>
            <person name="Henrissat B."/>
            <person name="Grigoriev I.V."/>
            <person name="Hibbett D."/>
            <person name="Nagy L.G."/>
            <person name="Martin F.M."/>
        </authorList>
    </citation>
    <scope>NUCLEOTIDE SEQUENCE</scope>
    <source>
        <strain evidence="1">BED1</strain>
    </source>
</reference>
<dbReference type="EMBL" id="WHUW01000007">
    <property type="protein sequence ID" value="KAF8443727.1"/>
    <property type="molecule type" value="Genomic_DNA"/>
</dbReference>
<accession>A0AAD4BZ02</accession>
<organism evidence="1 2">
    <name type="scientific">Boletus edulis BED1</name>
    <dbReference type="NCBI Taxonomy" id="1328754"/>
    <lineage>
        <taxon>Eukaryota</taxon>
        <taxon>Fungi</taxon>
        <taxon>Dikarya</taxon>
        <taxon>Basidiomycota</taxon>
        <taxon>Agaricomycotina</taxon>
        <taxon>Agaricomycetes</taxon>
        <taxon>Agaricomycetidae</taxon>
        <taxon>Boletales</taxon>
        <taxon>Boletineae</taxon>
        <taxon>Boletaceae</taxon>
        <taxon>Boletoideae</taxon>
        <taxon>Boletus</taxon>
    </lineage>
</organism>
<sequence length="210" mass="24237">MDYWYGSIKHVCMVDDWKEGDKLKIWIYVCWYYHAEDVKCYDTRLVKVARVDERKVTYDKTNDLEDASSGFFIRWGLKVKIVEDLGKQPCVVGVSLKRREVVTVTSAYVNRTHQNAHVTTDGQTVHTMTSMNSNTATCAHEAQKEKFEQIFALFKETTDNEEFIRRVTRPIACGGVHKTYTYTEEEMNQCLAHPMGNGIKACLPSPTQYI</sequence>
<evidence type="ECO:0000313" key="2">
    <source>
        <dbReference type="Proteomes" id="UP001194468"/>
    </source>
</evidence>
<reference evidence="1" key="1">
    <citation type="submission" date="2019-10" db="EMBL/GenBank/DDBJ databases">
        <authorList>
            <consortium name="DOE Joint Genome Institute"/>
            <person name="Kuo A."/>
            <person name="Miyauchi S."/>
            <person name="Kiss E."/>
            <person name="Drula E."/>
            <person name="Kohler A."/>
            <person name="Sanchez-Garcia M."/>
            <person name="Andreopoulos B."/>
            <person name="Barry K.W."/>
            <person name="Bonito G."/>
            <person name="Buee M."/>
            <person name="Carver A."/>
            <person name="Chen C."/>
            <person name="Cichocki N."/>
            <person name="Clum A."/>
            <person name="Culley D."/>
            <person name="Crous P.W."/>
            <person name="Fauchery L."/>
            <person name="Girlanda M."/>
            <person name="Hayes R."/>
            <person name="Keri Z."/>
            <person name="LaButti K."/>
            <person name="Lipzen A."/>
            <person name="Lombard V."/>
            <person name="Magnuson J."/>
            <person name="Maillard F."/>
            <person name="Morin E."/>
            <person name="Murat C."/>
            <person name="Nolan M."/>
            <person name="Ohm R."/>
            <person name="Pangilinan J."/>
            <person name="Pereira M."/>
            <person name="Perotto S."/>
            <person name="Peter M."/>
            <person name="Riley R."/>
            <person name="Sitrit Y."/>
            <person name="Stielow B."/>
            <person name="Szollosi G."/>
            <person name="Zifcakova L."/>
            <person name="Stursova M."/>
            <person name="Spatafora J.W."/>
            <person name="Tedersoo L."/>
            <person name="Vaario L.-M."/>
            <person name="Yamada A."/>
            <person name="Yan M."/>
            <person name="Wang P."/>
            <person name="Xu J."/>
            <person name="Bruns T."/>
            <person name="Baldrian P."/>
            <person name="Vilgalys R."/>
            <person name="Henrissat B."/>
            <person name="Grigoriev I.V."/>
            <person name="Hibbett D."/>
            <person name="Nagy L.G."/>
            <person name="Martin F.M."/>
        </authorList>
    </citation>
    <scope>NUCLEOTIDE SEQUENCE</scope>
    <source>
        <strain evidence="1">BED1</strain>
    </source>
</reference>
<gene>
    <name evidence="1" type="ORF">L210DRAFT_3502504</name>
</gene>
<dbReference type="AlphaFoldDB" id="A0AAD4BZ02"/>
<evidence type="ECO:0000313" key="1">
    <source>
        <dbReference type="EMBL" id="KAF8443727.1"/>
    </source>
</evidence>
<name>A0AAD4BZ02_BOLED</name>